<dbReference type="PANTHER" id="PTHR12922">
    <property type="entry name" value="UBIQUINONE BIOSYNTHESIS PROTEIN"/>
    <property type="match status" value="1"/>
</dbReference>
<protein>
    <recommendedName>
        <fullName evidence="6">4-hydroxy-3-methoxy-5-polyprenylbenzoate decarboxylase</fullName>
    </recommendedName>
</protein>
<dbReference type="InterPro" id="IPR007715">
    <property type="entry name" value="Coq4"/>
</dbReference>
<comment type="similarity">
    <text evidence="7">Belongs to the COQ4 family.</text>
</comment>
<dbReference type="GO" id="GO:0031314">
    <property type="term" value="C:extrinsic component of mitochondrial inner membrane"/>
    <property type="evidence" value="ECO:0007669"/>
    <property type="project" value="UniProtKB-UniRule"/>
</dbReference>
<dbReference type="EMBL" id="CP048999">
    <property type="protein sequence ID" value="QID83536.1"/>
    <property type="molecule type" value="Genomic_DNA"/>
</dbReference>
<keyword evidence="8" id="KW-1133">Transmembrane helix</keyword>
<evidence type="ECO:0000256" key="4">
    <source>
        <dbReference type="ARBA" id="ARBA00023136"/>
    </source>
</evidence>
<organism evidence="9 10">
    <name type="scientific">Saccharomyces pastorianus</name>
    <name type="common">Lager yeast</name>
    <name type="synonym">Saccharomyces cerevisiae x Saccharomyces eubayanus</name>
    <dbReference type="NCBI Taxonomy" id="27292"/>
    <lineage>
        <taxon>Eukaryota</taxon>
        <taxon>Fungi</taxon>
        <taxon>Dikarya</taxon>
        <taxon>Ascomycota</taxon>
        <taxon>Saccharomycotina</taxon>
        <taxon>Saccharomycetes</taxon>
        <taxon>Saccharomycetales</taxon>
        <taxon>Saccharomycetaceae</taxon>
        <taxon>Saccharomyces</taxon>
    </lineage>
</organism>
<keyword evidence="7" id="KW-0479">Metal-binding</keyword>
<dbReference type="UniPathway" id="UPA00232"/>
<evidence type="ECO:0000256" key="6">
    <source>
        <dbReference type="ARBA" id="ARBA00081568"/>
    </source>
</evidence>
<keyword evidence="1 7" id="KW-0831">Ubiquinone biosynthesis</keyword>
<proteinExistence type="inferred from homology"/>
<comment type="cofactor">
    <cofactor evidence="7">
        <name>Zn(2+)</name>
        <dbReference type="ChEBI" id="CHEBI:29105"/>
    </cofactor>
</comment>
<comment type="subunit">
    <text evidence="7">Component of a multi-subunit COQ enzyme complex, composed of at least COQ3, COQ4, COQ5, COQ6, COQ7 and COQ9. Interacts with COQ3.</text>
</comment>
<gene>
    <name evidence="9" type="primary">COQ4_2</name>
    <name evidence="7" type="synonym">COQ4</name>
    <name evidence="9" type="ORF">GRS66_006002</name>
</gene>
<evidence type="ECO:0000256" key="2">
    <source>
        <dbReference type="ARBA" id="ARBA00022792"/>
    </source>
</evidence>
<dbReference type="PANTHER" id="PTHR12922:SF7">
    <property type="entry name" value="UBIQUINONE BIOSYNTHESIS PROTEIN COQ4 HOMOLOG, MITOCHONDRIAL"/>
    <property type="match status" value="1"/>
</dbReference>
<accession>A0A6C1E2H1</accession>
<feature type="transmembrane region" description="Helical" evidence="8">
    <location>
        <begin position="21"/>
        <end position="38"/>
    </location>
</feature>
<keyword evidence="5 7" id="KW-0456">Lyase</keyword>
<dbReference type="HAMAP" id="MF_03111">
    <property type="entry name" value="Coq4"/>
    <property type="match status" value="1"/>
</dbReference>
<feature type="binding site" evidence="7">
    <location>
        <position position="226"/>
    </location>
    <ligand>
        <name>Zn(2+)</name>
        <dbReference type="ChEBI" id="CHEBI:29105"/>
    </ligand>
</feature>
<keyword evidence="8" id="KW-0812">Transmembrane</keyword>
<sequence length="329" mass="37784">MLGRSMLGSTAARSVRCQRRGIFLPTAAIYSLGSLVFGKKARLADAMERGDLHNKNVDYAKEAEERTESRIMALANSRPMKPRYEGHVPLYRYEKLLLFAISGWNSFFHPEDGYNIVQLGEATALPVFLENLKQTMLSDPSGRRILKEQPNITADILHMDKLAKLPHNTFGYVYYQWLKRENVSPDTRAPVKFIDDPMHAYIFKRYRQCHDFYHALNNLPIIIEGEVTIKALEGANLGVPMAILGGILAPLRLKKAQRERLYNTYLPWAIRTGLSCKPLINVYWEEMLEKDVDALRKELQITPPPDLRAMRKKRAALKKELDVKYNTHV</sequence>
<evidence type="ECO:0000256" key="3">
    <source>
        <dbReference type="ARBA" id="ARBA00023128"/>
    </source>
</evidence>
<reference evidence="9 10" key="1">
    <citation type="journal article" date="2019" name="BMC Genomics">
        <title>Chromosome level assembly and comparative genome analysis confirm lager-brewing yeasts originated from a single hybridization.</title>
        <authorList>
            <person name="Salazar A.N."/>
            <person name="Gorter de Vries A.R."/>
            <person name="van den Broek M."/>
            <person name="Brouwers N."/>
            <person name="de la Torre Cortes P."/>
            <person name="Kuijpers N.G.A."/>
            <person name="Daran J.G."/>
            <person name="Abeel T."/>
        </authorList>
    </citation>
    <scope>NUCLEOTIDE SEQUENCE [LARGE SCALE GENOMIC DNA]</scope>
    <source>
        <strain evidence="9 10">CBS 1483</strain>
    </source>
</reference>
<evidence type="ECO:0000256" key="7">
    <source>
        <dbReference type="HAMAP-Rule" id="MF_03111"/>
    </source>
</evidence>
<keyword evidence="9" id="KW-0830">Ubiquinone</keyword>
<keyword evidence="4 7" id="KW-0472">Membrane</keyword>
<dbReference type="Pfam" id="PF05019">
    <property type="entry name" value="Coq4"/>
    <property type="match status" value="1"/>
</dbReference>
<evidence type="ECO:0000313" key="10">
    <source>
        <dbReference type="Proteomes" id="UP000501346"/>
    </source>
</evidence>
<feature type="binding site" evidence="7">
    <location>
        <position position="211"/>
    </location>
    <ligand>
        <name>Zn(2+)</name>
        <dbReference type="ChEBI" id="CHEBI:29105"/>
    </ligand>
</feature>
<keyword evidence="10" id="KW-1185">Reference proteome</keyword>
<dbReference type="GO" id="GO:0008270">
    <property type="term" value="F:zinc ion binding"/>
    <property type="evidence" value="ECO:0007669"/>
    <property type="project" value="UniProtKB-UniRule"/>
</dbReference>
<evidence type="ECO:0000256" key="8">
    <source>
        <dbReference type="SAM" id="Phobius"/>
    </source>
</evidence>
<keyword evidence="2 7" id="KW-0999">Mitochondrion inner membrane</keyword>
<dbReference type="AlphaFoldDB" id="A0A6C1E2H1"/>
<evidence type="ECO:0000256" key="1">
    <source>
        <dbReference type="ARBA" id="ARBA00022688"/>
    </source>
</evidence>
<dbReference type="GO" id="GO:0120539">
    <property type="term" value="F:4-hydroxy-3-methoxy-5-polyprenylbenzoate decarboxylase activity"/>
    <property type="evidence" value="ECO:0007669"/>
    <property type="project" value="UniProtKB-EC"/>
</dbReference>
<comment type="pathway">
    <text evidence="7">Cofactor biosynthesis; ubiquinone biosynthesis.</text>
</comment>
<comment type="catalytic activity">
    <reaction evidence="7">
        <text>4-hydroxy-3-methoxy-5-(all-trans-hexaprenyl)benzoate + H(+) = 2-methoxy-6-(all-trans-hexaprenyl)phenol + CO2</text>
        <dbReference type="Rhea" id="RHEA:44768"/>
        <dbReference type="ChEBI" id="CHEBI:1109"/>
        <dbReference type="ChEBI" id="CHEBI:15378"/>
        <dbReference type="ChEBI" id="CHEBI:16526"/>
        <dbReference type="ChEBI" id="CHEBI:57916"/>
        <dbReference type="EC" id="4.1.1.130"/>
    </reaction>
</comment>
<name>A0A6C1E2H1_SACPS</name>
<comment type="function">
    <text evidence="7">Lyase that catalyzes the C1-decarboxylation of 4-hydroxy-3-methoxy-5-(all-trans-hexaprenyl)benzoic acid into 2-methoxy-6-(all-trans-hexaprenyl)phenol during ubiquinone biosynthesis.</text>
</comment>
<dbReference type="InterPro" id="IPR027540">
    <property type="entry name" value="Coq4_euk"/>
</dbReference>
<evidence type="ECO:0000313" key="9">
    <source>
        <dbReference type="EMBL" id="QID83536.1"/>
    </source>
</evidence>
<dbReference type="Proteomes" id="UP000501346">
    <property type="component" value="Chromosome SeII-SeIV"/>
</dbReference>
<keyword evidence="7" id="KW-0862">Zinc</keyword>
<feature type="binding site" evidence="7">
    <location>
        <position position="210"/>
    </location>
    <ligand>
        <name>Zn(2+)</name>
        <dbReference type="ChEBI" id="CHEBI:29105"/>
    </ligand>
</feature>
<keyword evidence="3 7" id="KW-0496">Mitochondrion</keyword>
<evidence type="ECO:0000256" key="5">
    <source>
        <dbReference type="ARBA" id="ARBA00023239"/>
    </source>
</evidence>
<comment type="subcellular location">
    <subcellularLocation>
        <location evidence="7">Mitochondrion inner membrane</location>
        <topology evidence="7">Peripheral membrane protein</topology>
        <orientation evidence="7">Matrix side</orientation>
    </subcellularLocation>
</comment>
<dbReference type="OrthoDB" id="4249at2759"/>
<feature type="binding site" evidence="7">
    <location>
        <position position="214"/>
    </location>
    <ligand>
        <name>Zn(2+)</name>
        <dbReference type="ChEBI" id="CHEBI:29105"/>
    </ligand>
</feature>